<dbReference type="PANTHER" id="PTHR13158">
    <property type="match status" value="1"/>
</dbReference>
<reference evidence="7 8" key="1">
    <citation type="journal article" date="2019" name="PLoS Biol.">
        <title>Sex chromosomes control vertical transmission of feminizing Wolbachia symbionts in an isopod.</title>
        <authorList>
            <person name="Becking T."/>
            <person name="Chebbi M.A."/>
            <person name="Giraud I."/>
            <person name="Moumen B."/>
            <person name="Laverre T."/>
            <person name="Caubet Y."/>
            <person name="Peccoud J."/>
            <person name="Gilbert C."/>
            <person name="Cordaux R."/>
        </authorList>
    </citation>
    <scope>NUCLEOTIDE SEQUENCE [LARGE SCALE GENOMIC DNA]</scope>
    <source>
        <strain evidence="7">ANa2</strain>
        <tissue evidence="7">Whole body excluding digestive tract and cuticle</tissue>
    </source>
</reference>
<comment type="similarity">
    <text evidence="1">Belongs to the NAD kinase family.</text>
</comment>
<dbReference type="GO" id="GO:0019674">
    <property type="term" value="P:NAD+ metabolic process"/>
    <property type="evidence" value="ECO:0007669"/>
    <property type="project" value="InterPro"/>
</dbReference>
<dbReference type="Gene3D" id="2.60.200.30">
    <property type="entry name" value="Probable inorganic polyphosphate/atp-NAD kinase, domain 2"/>
    <property type="match status" value="1"/>
</dbReference>
<evidence type="ECO:0000256" key="1">
    <source>
        <dbReference type="ARBA" id="ARBA00010995"/>
    </source>
</evidence>
<evidence type="ECO:0000256" key="2">
    <source>
        <dbReference type="ARBA" id="ARBA00012120"/>
    </source>
</evidence>
<gene>
    <name evidence="7" type="primary">NADK2</name>
    <name evidence="7" type="ORF">Anas_03473</name>
</gene>
<dbReference type="EC" id="2.7.1.23" evidence="2"/>
<dbReference type="Gene3D" id="3.40.50.10330">
    <property type="entry name" value="Probable inorganic polyphosphate/atp-NAD kinase, domain 1"/>
    <property type="match status" value="1"/>
</dbReference>
<dbReference type="GO" id="GO:0006741">
    <property type="term" value="P:NADP+ biosynthetic process"/>
    <property type="evidence" value="ECO:0007669"/>
    <property type="project" value="InterPro"/>
</dbReference>
<name>A0A5N5T2H6_9CRUS</name>
<organism evidence="7 8">
    <name type="scientific">Armadillidium nasatum</name>
    <dbReference type="NCBI Taxonomy" id="96803"/>
    <lineage>
        <taxon>Eukaryota</taxon>
        <taxon>Metazoa</taxon>
        <taxon>Ecdysozoa</taxon>
        <taxon>Arthropoda</taxon>
        <taxon>Crustacea</taxon>
        <taxon>Multicrustacea</taxon>
        <taxon>Malacostraca</taxon>
        <taxon>Eumalacostraca</taxon>
        <taxon>Peracarida</taxon>
        <taxon>Isopoda</taxon>
        <taxon>Oniscidea</taxon>
        <taxon>Crinocheta</taxon>
        <taxon>Armadillidiidae</taxon>
        <taxon>Armadillidium</taxon>
    </lineage>
</organism>
<evidence type="ECO:0000313" key="7">
    <source>
        <dbReference type="EMBL" id="KAB7500532.1"/>
    </source>
</evidence>
<dbReference type="Proteomes" id="UP000326759">
    <property type="component" value="Unassembled WGS sequence"/>
</dbReference>
<dbReference type="PANTHER" id="PTHR13158:SF5">
    <property type="entry name" value="NAD KINASE 2, MITOCHONDRIAL"/>
    <property type="match status" value="1"/>
</dbReference>
<evidence type="ECO:0000256" key="5">
    <source>
        <dbReference type="ARBA" id="ARBA00022857"/>
    </source>
</evidence>
<evidence type="ECO:0000256" key="3">
    <source>
        <dbReference type="ARBA" id="ARBA00022679"/>
    </source>
</evidence>
<dbReference type="AlphaFoldDB" id="A0A5N5T2H6"/>
<comment type="caution">
    <text evidence="7">The sequence shown here is derived from an EMBL/GenBank/DDBJ whole genome shotgun (WGS) entry which is preliminary data.</text>
</comment>
<proteinExistence type="inferred from homology"/>
<evidence type="ECO:0000313" key="8">
    <source>
        <dbReference type="Proteomes" id="UP000326759"/>
    </source>
</evidence>
<sequence length="429" mass="48740">GIKKKTLVSPNQILGSKVFSNGGVLGIILYQRHLRWMDKQKVLILSKLSRYDFEKRKHPELTERELEKRLSKRGSDYNLLLYHHYLHKGVENTVNSVFTAAGVETKVVSRFDYTDANIAWADAVVTTGGDGTYLLAATRIVDNKKPVIGFNSDPLRSKGHLCLPQRYSVDVKEAVDNLLNGKFRWTFRKRIRVTLFGENIYDPPVELHSQQLRHPENRYLDMDPQLRTLQPEELNPGDSKPTRVLPVLALNEVFIGECVSARVSYLEIGFDNKKKVKQKCSGLIASTGTGSTSWTYSINQLTEQNMEEILTIIKEETGYDIKDTDSRFVKKVTNKFNEMLIINSEESRMVYTIRDLLPTSPLDRSPLKPRGLAQSIHVKSRCFDAALVIDGGVSFRFNDGTHALLEVKESDALRTVTLIESPKQLSFKH</sequence>
<dbReference type="OrthoDB" id="185618at2759"/>
<keyword evidence="3" id="KW-0808">Transferase</keyword>
<feature type="non-terminal residue" evidence="7">
    <location>
        <position position="1"/>
    </location>
</feature>
<dbReference type="InterPro" id="IPR016064">
    <property type="entry name" value="NAD/diacylglycerol_kinase_sf"/>
</dbReference>
<keyword evidence="8" id="KW-1185">Reference proteome</keyword>
<dbReference type="InterPro" id="IPR002504">
    <property type="entry name" value="NADK"/>
</dbReference>
<evidence type="ECO:0000256" key="4">
    <source>
        <dbReference type="ARBA" id="ARBA00022777"/>
    </source>
</evidence>
<dbReference type="GO" id="GO:0003951">
    <property type="term" value="F:NAD+ kinase activity"/>
    <property type="evidence" value="ECO:0007669"/>
    <property type="project" value="UniProtKB-EC"/>
</dbReference>
<keyword evidence="6" id="KW-0520">NAD</keyword>
<dbReference type="SUPFAM" id="SSF111331">
    <property type="entry name" value="NAD kinase/diacylglycerol kinase-like"/>
    <property type="match status" value="1"/>
</dbReference>
<protein>
    <recommendedName>
        <fullName evidence="2">NAD(+) kinase</fullName>
        <ecNumber evidence="2">2.7.1.23</ecNumber>
    </recommendedName>
</protein>
<dbReference type="GO" id="GO:0005739">
    <property type="term" value="C:mitochondrion"/>
    <property type="evidence" value="ECO:0007669"/>
    <property type="project" value="TreeGrafter"/>
</dbReference>
<evidence type="ECO:0000256" key="6">
    <source>
        <dbReference type="ARBA" id="ARBA00023027"/>
    </source>
</evidence>
<dbReference type="Pfam" id="PF01513">
    <property type="entry name" value="NAD_kinase"/>
    <property type="match status" value="1"/>
</dbReference>
<keyword evidence="4 7" id="KW-0418">Kinase</keyword>
<dbReference type="EMBL" id="SEYY01013698">
    <property type="protein sequence ID" value="KAB7500532.1"/>
    <property type="molecule type" value="Genomic_DNA"/>
</dbReference>
<accession>A0A5N5T2H6</accession>
<keyword evidence="5" id="KW-0521">NADP</keyword>
<dbReference type="InterPro" id="IPR017438">
    <property type="entry name" value="ATP-NAD_kinase_N"/>
</dbReference>
<dbReference type="InterPro" id="IPR017437">
    <property type="entry name" value="ATP-NAD_kinase_PpnK-typ_C"/>
</dbReference>